<dbReference type="AlphaFoldDB" id="A0AAV7QNR0"/>
<feature type="compositionally biased region" description="Basic and acidic residues" evidence="1">
    <location>
        <begin position="26"/>
        <end position="35"/>
    </location>
</feature>
<dbReference type="Proteomes" id="UP001066276">
    <property type="component" value="Chromosome 6"/>
</dbReference>
<feature type="compositionally biased region" description="Basic and acidic residues" evidence="1">
    <location>
        <begin position="45"/>
        <end position="66"/>
    </location>
</feature>
<protein>
    <submittedName>
        <fullName evidence="2">Uncharacterized protein</fullName>
    </submittedName>
</protein>
<organism evidence="2 3">
    <name type="scientific">Pleurodeles waltl</name>
    <name type="common">Iberian ribbed newt</name>
    <dbReference type="NCBI Taxonomy" id="8319"/>
    <lineage>
        <taxon>Eukaryota</taxon>
        <taxon>Metazoa</taxon>
        <taxon>Chordata</taxon>
        <taxon>Craniata</taxon>
        <taxon>Vertebrata</taxon>
        <taxon>Euteleostomi</taxon>
        <taxon>Amphibia</taxon>
        <taxon>Batrachia</taxon>
        <taxon>Caudata</taxon>
        <taxon>Salamandroidea</taxon>
        <taxon>Salamandridae</taxon>
        <taxon>Pleurodelinae</taxon>
        <taxon>Pleurodeles</taxon>
    </lineage>
</organism>
<gene>
    <name evidence="2" type="ORF">NDU88_007108</name>
</gene>
<proteinExistence type="predicted"/>
<reference evidence="2" key="1">
    <citation type="journal article" date="2022" name="bioRxiv">
        <title>Sequencing and chromosome-scale assembly of the giantPleurodeles waltlgenome.</title>
        <authorList>
            <person name="Brown T."/>
            <person name="Elewa A."/>
            <person name="Iarovenko S."/>
            <person name="Subramanian E."/>
            <person name="Araus A.J."/>
            <person name="Petzold A."/>
            <person name="Susuki M."/>
            <person name="Suzuki K.-i.T."/>
            <person name="Hayashi T."/>
            <person name="Toyoda A."/>
            <person name="Oliveira C."/>
            <person name="Osipova E."/>
            <person name="Leigh N.D."/>
            <person name="Simon A."/>
            <person name="Yun M.H."/>
        </authorList>
    </citation>
    <scope>NUCLEOTIDE SEQUENCE</scope>
    <source>
        <strain evidence="2">20211129_DDA</strain>
        <tissue evidence="2">Liver</tissue>
    </source>
</reference>
<accession>A0AAV7QNR0</accession>
<keyword evidence="3" id="KW-1185">Reference proteome</keyword>
<evidence type="ECO:0000313" key="2">
    <source>
        <dbReference type="EMBL" id="KAJ1140770.1"/>
    </source>
</evidence>
<sequence length="95" mass="10008">MSSNPLKHPGAEGQSQRLRALPGLKPETERERRIEGSLTGSPGDAAERTTKENPTERLTGSKRDTTNDGGAGVPQGIRRPAPAAREAPSENSGHA</sequence>
<evidence type="ECO:0000256" key="1">
    <source>
        <dbReference type="SAM" id="MobiDB-lite"/>
    </source>
</evidence>
<evidence type="ECO:0000313" key="3">
    <source>
        <dbReference type="Proteomes" id="UP001066276"/>
    </source>
</evidence>
<dbReference type="EMBL" id="JANPWB010000010">
    <property type="protein sequence ID" value="KAJ1140770.1"/>
    <property type="molecule type" value="Genomic_DNA"/>
</dbReference>
<name>A0AAV7QNR0_PLEWA</name>
<comment type="caution">
    <text evidence="2">The sequence shown here is derived from an EMBL/GenBank/DDBJ whole genome shotgun (WGS) entry which is preliminary data.</text>
</comment>
<feature type="region of interest" description="Disordered" evidence="1">
    <location>
        <begin position="1"/>
        <end position="95"/>
    </location>
</feature>